<gene>
    <name evidence="2" type="ORF">L284_09555</name>
</gene>
<dbReference type="EMBL" id="ATHL01000069">
    <property type="protein sequence ID" value="EQB16352.1"/>
    <property type="molecule type" value="Genomic_DNA"/>
</dbReference>
<dbReference type="PATRIC" id="fig|1096930.3.peg.1897"/>
<evidence type="ECO:0000256" key="1">
    <source>
        <dbReference type="SAM" id="Phobius"/>
    </source>
</evidence>
<feature type="transmembrane region" description="Helical" evidence="1">
    <location>
        <begin position="85"/>
        <end position="105"/>
    </location>
</feature>
<protein>
    <submittedName>
        <fullName evidence="2">YeeE/YedE family protein</fullName>
    </submittedName>
</protein>
<comment type="caution">
    <text evidence="2">The sequence shown here is derived from an EMBL/GenBank/DDBJ whole genome shotgun (WGS) entry which is preliminary data.</text>
</comment>
<accession>T0HTE3</accession>
<dbReference type="Proteomes" id="UP000015527">
    <property type="component" value="Unassembled WGS sequence"/>
</dbReference>
<sequence length="142" mass="15056">MERMMRQAIVALASGVLFGMGLALSGMTDPVRVRAFLDVTGAWDPTLAFVMWGALLPMGFAWMIVRRRTRPVVAEAFHLPATSPIDARLISGAALFGTGWGLAGLCPGPALAALAIAPGPALVFVLFMMIGFGLFRLLPTAR</sequence>
<keyword evidence="1" id="KW-0472">Membrane</keyword>
<dbReference type="InterPro" id="IPR046513">
    <property type="entry name" value="DUF6691"/>
</dbReference>
<proteinExistence type="predicted"/>
<dbReference type="eggNOG" id="COG2391">
    <property type="taxonomic scope" value="Bacteria"/>
</dbReference>
<evidence type="ECO:0000313" key="3">
    <source>
        <dbReference type="Proteomes" id="UP000015527"/>
    </source>
</evidence>
<evidence type="ECO:0000313" key="2">
    <source>
        <dbReference type="EMBL" id="EQB16352.1"/>
    </source>
</evidence>
<organism evidence="2 3">
    <name type="scientific">Novosphingobium lindaniclasticum LE124</name>
    <dbReference type="NCBI Taxonomy" id="1096930"/>
    <lineage>
        <taxon>Bacteria</taxon>
        <taxon>Pseudomonadati</taxon>
        <taxon>Pseudomonadota</taxon>
        <taxon>Alphaproteobacteria</taxon>
        <taxon>Sphingomonadales</taxon>
        <taxon>Sphingomonadaceae</taxon>
        <taxon>Novosphingobium</taxon>
    </lineage>
</organism>
<name>T0HTE3_9SPHN</name>
<feature type="transmembrane region" description="Helical" evidence="1">
    <location>
        <begin position="111"/>
        <end position="135"/>
    </location>
</feature>
<reference evidence="2 3" key="1">
    <citation type="journal article" date="2013" name="Genome Announc.">
        <title>Genome Sequence of Novosphingobium lindaniclasticum LE124T, Isolated from a Hexachlorocyclohexane Dumpsite.</title>
        <authorList>
            <person name="Saxena A."/>
            <person name="Nayyar N."/>
            <person name="Sangwan N."/>
            <person name="Kumari R."/>
            <person name="Khurana J.P."/>
            <person name="Lal R."/>
        </authorList>
    </citation>
    <scope>NUCLEOTIDE SEQUENCE [LARGE SCALE GENOMIC DNA]</scope>
    <source>
        <strain evidence="2 3">LE124</strain>
    </source>
</reference>
<keyword evidence="1" id="KW-1133">Transmembrane helix</keyword>
<dbReference type="AlphaFoldDB" id="T0HTE3"/>
<feature type="transmembrane region" description="Helical" evidence="1">
    <location>
        <begin position="47"/>
        <end position="65"/>
    </location>
</feature>
<keyword evidence="1" id="KW-0812">Transmembrane</keyword>
<keyword evidence="3" id="KW-1185">Reference proteome</keyword>
<dbReference type="Pfam" id="PF20398">
    <property type="entry name" value="DUF6691"/>
    <property type="match status" value="1"/>
</dbReference>